<dbReference type="EMBL" id="BBWV01000003">
    <property type="protein sequence ID" value="GAO44183.1"/>
    <property type="molecule type" value="Genomic_DNA"/>
</dbReference>
<keyword evidence="3" id="KW-1185">Reference proteome</keyword>
<dbReference type="Proteomes" id="UP000033121">
    <property type="component" value="Unassembled WGS sequence"/>
</dbReference>
<reference evidence="2 3" key="1">
    <citation type="submission" date="2015-04" db="EMBL/GenBank/DDBJ databases">
        <title>Whole genome shotgun sequence of Flavihumibacter petaseus NBRC 106054.</title>
        <authorList>
            <person name="Miyazawa S."/>
            <person name="Hosoyama A."/>
            <person name="Hashimoto M."/>
            <person name="Noguchi M."/>
            <person name="Tsuchikane K."/>
            <person name="Ohji S."/>
            <person name="Yamazoe A."/>
            <person name="Ichikawa N."/>
            <person name="Kimura A."/>
            <person name="Fujita N."/>
        </authorList>
    </citation>
    <scope>NUCLEOTIDE SEQUENCE [LARGE SCALE GENOMIC DNA]</scope>
    <source>
        <strain evidence="2 3">NBRC 106054</strain>
    </source>
</reference>
<feature type="signal peptide" evidence="1">
    <location>
        <begin position="1"/>
        <end position="31"/>
    </location>
</feature>
<dbReference type="OrthoDB" id="680653at2"/>
<proteinExistence type="predicted"/>
<sequence length="127" mass="14082">MIKNLHTRLSRHRYKLVAAACLLTVAGLAFASMGGEKRGKKTTTVKSEFTPIRTTSGFTLKAGPVYKGSMIFNQSTANGQLSLNSVITYQKGNTTYIMPYNHRINLGNTKPACDNTEMLKLRLRINK</sequence>
<name>A0A0E9N315_9BACT</name>
<dbReference type="AlphaFoldDB" id="A0A0E9N315"/>
<protein>
    <submittedName>
        <fullName evidence="2">Uncharacterized protein</fullName>
    </submittedName>
</protein>
<accession>A0A0E9N315</accession>
<dbReference type="RefSeq" id="WP_046370145.1">
    <property type="nucleotide sequence ID" value="NZ_BBWV01000003.1"/>
</dbReference>
<evidence type="ECO:0000313" key="3">
    <source>
        <dbReference type="Proteomes" id="UP000033121"/>
    </source>
</evidence>
<keyword evidence="1" id="KW-0732">Signal</keyword>
<evidence type="ECO:0000313" key="2">
    <source>
        <dbReference type="EMBL" id="GAO44183.1"/>
    </source>
</evidence>
<feature type="chain" id="PRO_5002429913" evidence="1">
    <location>
        <begin position="32"/>
        <end position="127"/>
    </location>
</feature>
<evidence type="ECO:0000256" key="1">
    <source>
        <dbReference type="SAM" id="SignalP"/>
    </source>
</evidence>
<organism evidence="2 3">
    <name type="scientific">Flavihumibacter petaseus NBRC 106054</name>
    <dbReference type="NCBI Taxonomy" id="1220578"/>
    <lineage>
        <taxon>Bacteria</taxon>
        <taxon>Pseudomonadati</taxon>
        <taxon>Bacteroidota</taxon>
        <taxon>Chitinophagia</taxon>
        <taxon>Chitinophagales</taxon>
        <taxon>Chitinophagaceae</taxon>
        <taxon>Flavihumibacter</taxon>
    </lineage>
</organism>
<comment type="caution">
    <text evidence="2">The sequence shown here is derived from an EMBL/GenBank/DDBJ whole genome shotgun (WGS) entry which is preliminary data.</text>
</comment>
<gene>
    <name evidence="2" type="ORF">FPE01S_03_02210</name>
</gene>